<evidence type="ECO:0000313" key="1">
    <source>
        <dbReference type="EMBL" id="GIY32465.1"/>
    </source>
</evidence>
<organism evidence="1 2">
    <name type="scientific">Caerostris extrusa</name>
    <name type="common">Bark spider</name>
    <name type="synonym">Caerostris bankana</name>
    <dbReference type="NCBI Taxonomy" id="172846"/>
    <lineage>
        <taxon>Eukaryota</taxon>
        <taxon>Metazoa</taxon>
        <taxon>Ecdysozoa</taxon>
        <taxon>Arthropoda</taxon>
        <taxon>Chelicerata</taxon>
        <taxon>Arachnida</taxon>
        <taxon>Araneae</taxon>
        <taxon>Araneomorphae</taxon>
        <taxon>Entelegynae</taxon>
        <taxon>Araneoidea</taxon>
        <taxon>Araneidae</taxon>
        <taxon>Caerostris</taxon>
    </lineage>
</organism>
<accession>A0AAV4SIZ6</accession>
<name>A0AAV4SIZ6_CAEEX</name>
<comment type="caution">
    <text evidence="1">The sequence shown here is derived from an EMBL/GenBank/DDBJ whole genome shotgun (WGS) entry which is preliminary data.</text>
</comment>
<dbReference type="SUPFAM" id="SSF48726">
    <property type="entry name" value="Immunoglobulin"/>
    <property type="match status" value="1"/>
</dbReference>
<reference evidence="1 2" key="1">
    <citation type="submission" date="2021-06" db="EMBL/GenBank/DDBJ databases">
        <title>Caerostris extrusa draft genome.</title>
        <authorList>
            <person name="Kono N."/>
            <person name="Arakawa K."/>
        </authorList>
    </citation>
    <scope>NUCLEOTIDE SEQUENCE [LARGE SCALE GENOMIC DNA]</scope>
</reference>
<keyword evidence="2" id="KW-1185">Reference proteome</keyword>
<evidence type="ECO:0000313" key="2">
    <source>
        <dbReference type="Proteomes" id="UP001054945"/>
    </source>
</evidence>
<dbReference type="EMBL" id="BPLR01009514">
    <property type="protein sequence ID" value="GIY32465.1"/>
    <property type="molecule type" value="Genomic_DNA"/>
</dbReference>
<sequence length="190" mass="22303">MKINNKRIKLFEPIRVSVFLQNFSWMSGRRPTQLFHTRFPCRLGDMEKGYEIAICQSEGNVPTPTSLQVRQVKRQDSGIYQCFVNRKSFLRRPAPDLSLVVEVYQKREHIFESADQRAMFPTPTSLQVRQVKRQDSGLYQCLVNRKSFVRRLAPDMSLVEQVGLVSIRRGFIAFEKENDEYDLPRLGSWR</sequence>
<gene>
    <name evidence="1" type="ORF">CEXT_357801</name>
</gene>
<dbReference type="AlphaFoldDB" id="A0AAV4SIZ6"/>
<dbReference type="Proteomes" id="UP001054945">
    <property type="component" value="Unassembled WGS sequence"/>
</dbReference>
<protein>
    <recommendedName>
        <fullName evidence="3">Ig-like domain-containing protein</fullName>
    </recommendedName>
</protein>
<dbReference type="InterPro" id="IPR036179">
    <property type="entry name" value="Ig-like_dom_sf"/>
</dbReference>
<proteinExistence type="predicted"/>
<evidence type="ECO:0008006" key="3">
    <source>
        <dbReference type="Google" id="ProtNLM"/>
    </source>
</evidence>